<dbReference type="SMART" id="SM00577">
    <property type="entry name" value="CPDc"/>
    <property type="match status" value="1"/>
</dbReference>
<evidence type="ECO:0000313" key="4">
    <source>
        <dbReference type="Proteomes" id="UP000242146"/>
    </source>
</evidence>
<comment type="subcellular location">
    <subcellularLocation>
        <location evidence="1">Mitochondrion inner membrane</location>
        <topology evidence="1">Single-pass membrane protein</topology>
    </subcellularLocation>
</comment>
<feature type="domain" description="FCP1 homology" evidence="2">
    <location>
        <begin position="41"/>
        <end position="198"/>
    </location>
</feature>
<keyword evidence="4" id="KW-1185">Reference proteome</keyword>
<dbReference type="InterPro" id="IPR050365">
    <property type="entry name" value="TIM50"/>
</dbReference>
<protein>
    <recommendedName>
        <fullName evidence="1">Mitochondrial import inner membrane translocase subunit TIM50</fullName>
    </recommendedName>
</protein>
<dbReference type="EMBL" id="MCGT01000023">
    <property type="protein sequence ID" value="ORX50526.1"/>
    <property type="molecule type" value="Genomic_DNA"/>
</dbReference>
<sequence>MTVNDYDYPSSERTDTSRQATPSSVYLALAKRASTTLVEPLPPKKQLLVLDINGTILYTHPFLGMFVRPGHGPFFDFIFKHFAVMVWSSADPGWVKQFCRVFGEHRSNLELEWSRMDIGLRPEDYFQDVLTLKDLERVWKVHPQFHAGNTILLDDTAAKAALQPFNHILIRTFDLDYDDVCYTGDNEFSKVQAYLDRLRYQDNVSHYMSKFPYDSDAPDLLAMAVPASTIATRFNFSLHGERELPPSSYDFKEGRVGSPPPS</sequence>
<gene>
    <name evidence="3" type="ORF">DM01DRAFT_1337698</name>
</gene>
<dbReference type="SUPFAM" id="SSF56784">
    <property type="entry name" value="HAD-like"/>
    <property type="match status" value="1"/>
</dbReference>
<keyword evidence="1" id="KW-0811">Translocation</keyword>
<organism evidence="3 4">
    <name type="scientific">Hesseltinella vesiculosa</name>
    <dbReference type="NCBI Taxonomy" id="101127"/>
    <lineage>
        <taxon>Eukaryota</taxon>
        <taxon>Fungi</taxon>
        <taxon>Fungi incertae sedis</taxon>
        <taxon>Mucoromycota</taxon>
        <taxon>Mucoromycotina</taxon>
        <taxon>Mucoromycetes</taxon>
        <taxon>Mucorales</taxon>
        <taxon>Cunninghamellaceae</taxon>
        <taxon>Hesseltinella</taxon>
    </lineage>
</organism>
<accession>A0A1X2GCB6</accession>
<keyword evidence="1" id="KW-0496">Mitochondrion</keyword>
<dbReference type="InterPro" id="IPR004274">
    <property type="entry name" value="FCP1_dom"/>
</dbReference>
<dbReference type="InterPro" id="IPR023214">
    <property type="entry name" value="HAD_sf"/>
</dbReference>
<comment type="subunit">
    <text evidence="1">Component of the TIM23 complex.</text>
</comment>
<dbReference type="GO" id="GO:0015031">
    <property type="term" value="P:protein transport"/>
    <property type="evidence" value="ECO:0007669"/>
    <property type="project" value="UniProtKB-KW"/>
</dbReference>
<keyword evidence="1" id="KW-0813">Transport</keyword>
<dbReference type="Gene3D" id="3.40.50.1000">
    <property type="entry name" value="HAD superfamily/HAD-like"/>
    <property type="match status" value="1"/>
</dbReference>
<dbReference type="GO" id="GO:0005744">
    <property type="term" value="C:TIM23 mitochondrial import inner membrane translocase complex"/>
    <property type="evidence" value="ECO:0007669"/>
    <property type="project" value="UniProtKB-UniRule"/>
</dbReference>
<dbReference type="InterPro" id="IPR036412">
    <property type="entry name" value="HAD-like_sf"/>
</dbReference>
<comment type="function">
    <text evidence="1">Essential component of the TIM23 complex, a complex that mediates the translocation of transit peptide-containing proteins across the mitochondrial inner membrane.</text>
</comment>
<comment type="caution">
    <text evidence="3">The sequence shown here is derived from an EMBL/GenBank/DDBJ whole genome shotgun (WGS) entry which is preliminary data.</text>
</comment>
<keyword evidence="1" id="KW-0653">Protein transport</keyword>
<evidence type="ECO:0000256" key="1">
    <source>
        <dbReference type="RuleBase" id="RU365079"/>
    </source>
</evidence>
<keyword evidence="1" id="KW-0809">Transit peptide</keyword>
<proteinExistence type="inferred from homology"/>
<reference evidence="3 4" key="1">
    <citation type="submission" date="2016-07" db="EMBL/GenBank/DDBJ databases">
        <title>Pervasive Adenine N6-methylation of Active Genes in Fungi.</title>
        <authorList>
            <consortium name="DOE Joint Genome Institute"/>
            <person name="Mondo S.J."/>
            <person name="Dannebaum R.O."/>
            <person name="Kuo R.C."/>
            <person name="Labutti K."/>
            <person name="Haridas S."/>
            <person name="Kuo A."/>
            <person name="Salamov A."/>
            <person name="Ahrendt S.R."/>
            <person name="Lipzen A."/>
            <person name="Sullivan W."/>
            <person name="Andreopoulos W.B."/>
            <person name="Clum A."/>
            <person name="Lindquist E."/>
            <person name="Daum C."/>
            <person name="Ramamoorthy G.K."/>
            <person name="Gryganskyi A."/>
            <person name="Culley D."/>
            <person name="Magnuson J.K."/>
            <person name="James T.Y."/>
            <person name="O'Malley M.A."/>
            <person name="Stajich J.E."/>
            <person name="Spatafora J.W."/>
            <person name="Visel A."/>
            <person name="Grigoriev I.V."/>
        </authorList>
    </citation>
    <scope>NUCLEOTIDE SEQUENCE [LARGE SCALE GENOMIC DNA]</scope>
    <source>
        <strain evidence="3 4">NRRL 3301</strain>
    </source>
</reference>
<evidence type="ECO:0000259" key="2">
    <source>
        <dbReference type="PROSITE" id="PS50969"/>
    </source>
</evidence>
<comment type="similarity">
    <text evidence="1">Belongs to the TIM50 family.</text>
</comment>
<dbReference type="OrthoDB" id="1711508at2759"/>
<evidence type="ECO:0000313" key="3">
    <source>
        <dbReference type="EMBL" id="ORX50526.1"/>
    </source>
</evidence>
<name>A0A1X2GCB6_9FUNG</name>
<dbReference type="PANTHER" id="PTHR12210">
    <property type="entry name" value="DULLARD PROTEIN PHOSPHATASE"/>
    <property type="match status" value="1"/>
</dbReference>
<dbReference type="AlphaFoldDB" id="A0A1X2GCB6"/>
<dbReference type="STRING" id="101127.A0A1X2GCB6"/>
<dbReference type="Pfam" id="PF03031">
    <property type="entry name" value="NIF"/>
    <property type="match status" value="1"/>
</dbReference>
<dbReference type="Proteomes" id="UP000242146">
    <property type="component" value="Unassembled WGS sequence"/>
</dbReference>
<dbReference type="PROSITE" id="PS50969">
    <property type="entry name" value="FCP1"/>
    <property type="match status" value="1"/>
</dbReference>